<feature type="region of interest" description="Disordered" evidence="1">
    <location>
        <begin position="542"/>
        <end position="571"/>
    </location>
</feature>
<evidence type="ECO:0000313" key="2">
    <source>
        <dbReference type="EMBL" id="KAJ4477476.1"/>
    </source>
</evidence>
<feature type="region of interest" description="Disordered" evidence="1">
    <location>
        <begin position="487"/>
        <end position="507"/>
    </location>
</feature>
<dbReference type="OrthoDB" id="2933798at2759"/>
<reference evidence="2" key="1">
    <citation type="submission" date="2022-08" db="EMBL/GenBank/DDBJ databases">
        <title>A Global Phylogenomic Analysis of the Shiitake Genus Lentinula.</title>
        <authorList>
            <consortium name="DOE Joint Genome Institute"/>
            <person name="Sierra-Patev S."/>
            <person name="Min B."/>
            <person name="Naranjo-Ortiz M."/>
            <person name="Looney B."/>
            <person name="Konkel Z."/>
            <person name="Slot J.C."/>
            <person name="Sakamoto Y."/>
            <person name="Steenwyk J.L."/>
            <person name="Rokas A."/>
            <person name="Carro J."/>
            <person name="Camarero S."/>
            <person name="Ferreira P."/>
            <person name="Molpeceres G."/>
            <person name="Ruiz-Duenas F.J."/>
            <person name="Serrano A."/>
            <person name="Henrissat B."/>
            <person name="Drula E."/>
            <person name="Hughes K.W."/>
            <person name="Mata J.L."/>
            <person name="Ishikawa N.K."/>
            <person name="Vargas-Isla R."/>
            <person name="Ushijima S."/>
            <person name="Smith C.A."/>
            <person name="Ahrendt S."/>
            <person name="Andreopoulos W."/>
            <person name="He G."/>
            <person name="Labutti K."/>
            <person name="Lipzen A."/>
            <person name="Ng V."/>
            <person name="Riley R."/>
            <person name="Sandor L."/>
            <person name="Barry K."/>
            <person name="Martinez A.T."/>
            <person name="Xiao Y."/>
            <person name="Gibbons J.G."/>
            <person name="Terashima K."/>
            <person name="Grigoriev I.V."/>
            <person name="Hibbett D.S."/>
        </authorList>
    </citation>
    <scope>NUCLEOTIDE SEQUENCE</scope>
    <source>
        <strain evidence="2">JLM2183</strain>
    </source>
</reference>
<feature type="compositionally biased region" description="Basic and acidic residues" evidence="1">
    <location>
        <begin position="161"/>
        <end position="171"/>
    </location>
</feature>
<evidence type="ECO:0000313" key="3">
    <source>
        <dbReference type="Proteomes" id="UP001150266"/>
    </source>
</evidence>
<proteinExistence type="predicted"/>
<dbReference type="AlphaFoldDB" id="A0A9W9A971"/>
<feature type="compositionally biased region" description="Low complexity" evidence="1">
    <location>
        <begin position="79"/>
        <end position="89"/>
    </location>
</feature>
<name>A0A9W9A971_9AGAR</name>
<feature type="region of interest" description="Disordered" evidence="1">
    <location>
        <begin position="43"/>
        <end position="127"/>
    </location>
</feature>
<dbReference type="Proteomes" id="UP001150266">
    <property type="component" value="Unassembled WGS sequence"/>
</dbReference>
<feature type="region of interest" description="Disordered" evidence="1">
    <location>
        <begin position="161"/>
        <end position="184"/>
    </location>
</feature>
<organism evidence="2 3">
    <name type="scientific">Lentinula aciculospora</name>
    <dbReference type="NCBI Taxonomy" id="153920"/>
    <lineage>
        <taxon>Eukaryota</taxon>
        <taxon>Fungi</taxon>
        <taxon>Dikarya</taxon>
        <taxon>Basidiomycota</taxon>
        <taxon>Agaricomycotina</taxon>
        <taxon>Agaricomycetes</taxon>
        <taxon>Agaricomycetidae</taxon>
        <taxon>Agaricales</taxon>
        <taxon>Marasmiineae</taxon>
        <taxon>Omphalotaceae</taxon>
        <taxon>Lentinula</taxon>
    </lineage>
</organism>
<evidence type="ECO:0000256" key="1">
    <source>
        <dbReference type="SAM" id="MobiDB-lite"/>
    </source>
</evidence>
<feature type="region of interest" description="Disordered" evidence="1">
    <location>
        <begin position="394"/>
        <end position="432"/>
    </location>
</feature>
<dbReference type="EMBL" id="JAOTPV010000010">
    <property type="protein sequence ID" value="KAJ4477476.1"/>
    <property type="molecule type" value="Genomic_DNA"/>
</dbReference>
<feature type="compositionally biased region" description="Basic and acidic residues" evidence="1">
    <location>
        <begin position="559"/>
        <end position="571"/>
    </location>
</feature>
<keyword evidence="3" id="KW-1185">Reference proteome</keyword>
<feature type="compositionally biased region" description="Polar residues" evidence="1">
    <location>
        <begin position="44"/>
        <end position="53"/>
    </location>
</feature>
<feature type="compositionally biased region" description="Basic and acidic residues" evidence="1">
    <location>
        <begin position="498"/>
        <end position="507"/>
    </location>
</feature>
<feature type="compositionally biased region" description="Polar residues" evidence="1">
    <location>
        <begin position="417"/>
        <end position="427"/>
    </location>
</feature>
<sequence>MISIPSMDIPFSPFETNGSIDQAPLIRPNTNIPNLSLGAVARCSGSTSPTTMPSAIPKNANAVSPSAQADLPPLPPPDLELAPDLPLQQYSPRSQVSSLAPSRRSRLRQHRSRAQDPTPASQGDRYPMQALEEFLVDMDTHSRPLDMPGPRYQPYRIPRARMDSDSHRPPRVDLTSGPDLEVGPHMAHMPIDQGRHLHWDQDHPQTTMSILGMAWVSGGKTIAPMGSHPSPSTHLHSTHQAVANADFQLSMRETGMSEPANLGLNPEDSALWSFVPQKTYLAAQNLPLVPQGLEEYFSLQSGVENHTPPQPQAVDQEPVVQDSLFVELQDSPLEIERTAQRQRALSYSHELRLQQEDQLRRVREKVQVHQQSTIRTPSLQNPHHLDQLQQYRRHSQPMPDPQLPGHTDHPVHLVHPSNRTDATTATGNMGDIDPGLGIDNMSTGPHSQTLAITAQSMVLPDLPNQVHPPVPQQVQGHHYPQEVHLRRAPSRQQASMLGDEHGIPPEMRMRNGIFRGSSSMFLPEMTLEIAPLNRVRREADQQGMGDTRGWGILPPWGEDTTHIRDNTRNNQ</sequence>
<protein>
    <submittedName>
        <fullName evidence="2">Uncharacterized protein</fullName>
    </submittedName>
</protein>
<comment type="caution">
    <text evidence="2">The sequence shown here is derived from an EMBL/GenBank/DDBJ whole genome shotgun (WGS) entry which is preliminary data.</text>
</comment>
<gene>
    <name evidence="2" type="ORF">J3R30DRAFT_223279</name>
</gene>
<feature type="compositionally biased region" description="Basic residues" evidence="1">
    <location>
        <begin position="103"/>
        <end position="112"/>
    </location>
</feature>
<accession>A0A9W9A971</accession>